<accession>A0A0L1JRM0</accession>
<dbReference type="GO" id="GO:0009295">
    <property type="term" value="C:nucleoid"/>
    <property type="evidence" value="ECO:0007669"/>
    <property type="project" value="UniProtKB-SubCell"/>
</dbReference>
<dbReference type="EMBL" id="AQQZ01000003">
    <property type="protein sequence ID" value="KNG94367.1"/>
    <property type="molecule type" value="Genomic_DNA"/>
</dbReference>
<dbReference type="GO" id="GO:0001217">
    <property type="term" value="F:DNA-binding transcription repressor activity"/>
    <property type="evidence" value="ECO:0007669"/>
    <property type="project" value="TreeGrafter"/>
</dbReference>
<dbReference type="GO" id="GO:0032993">
    <property type="term" value="C:protein-DNA complex"/>
    <property type="evidence" value="ECO:0007669"/>
    <property type="project" value="TreeGrafter"/>
</dbReference>
<evidence type="ECO:0000259" key="5">
    <source>
        <dbReference type="SMART" id="SM00528"/>
    </source>
</evidence>
<dbReference type="GO" id="GO:0003680">
    <property type="term" value="F:minor groove of adenine-thymine-rich DNA binding"/>
    <property type="evidence" value="ECO:0007669"/>
    <property type="project" value="TreeGrafter"/>
</dbReference>
<comment type="similarity">
    <text evidence="2">Belongs to the histone-like protein H-NS family.</text>
</comment>
<evidence type="ECO:0000256" key="2">
    <source>
        <dbReference type="ARBA" id="ARBA00010610"/>
    </source>
</evidence>
<gene>
    <name evidence="6" type="ORF">ATO11_09250</name>
</gene>
<evidence type="ECO:0000313" key="7">
    <source>
        <dbReference type="Proteomes" id="UP000036938"/>
    </source>
</evidence>
<dbReference type="OrthoDB" id="5297879at2"/>
<keyword evidence="3" id="KW-0963">Cytoplasm</keyword>
<dbReference type="AlphaFoldDB" id="A0A0L1JRM0"/>
<dbReference type="RefSeq" id="WP_050530526.1">
    <property type="nucleotide sequence ID" value="NZ_AQQZ01000003.1"/>
</dbReference>
<comment type="subcellular location">
    <subcellularLocation>
        <location evidence="1">Cytoplasm</location>
        <location evidence="1">Nucleoid</location>
    </subcellularLocation>
</comment>
<evidence type="ECO:0000256" key="1">
    <source>
        <dbReference type="ARBA" id="ARBA00004453"/>
    </source>
</evidence>
<name>A0A0L1JRM0_9RHOB</name>
<proteinExistence type="inferred from homology"/>
<evidence type="ECO:0000256" key="3">
    <source>
        <dbReference type="ARBA" id="ARBA00022490"/>
    </source>
</evidence>
<dbReference type="Pfam" id="PF00816">
    <property type="entry name" value="Histone_HNS"/>
    <property type="match status" value="1"/>
</dbReference>
<dbReference type="Proteomes" id="UP000036938">
    <property type="component" value="Unassembled WGS sequence"/>
</dbReference>
<dbReference type="GO" id="GO:0003681">
    <property type="term" value="F:bent DNA binding"/>
    <property type="evidence" value="ECO:0007669"/>
    <property type="project" value="TreeGrafter"/>
</dbReference>
<dbReference type="InterPro" id="IPR037150">
    <property type="entry name" value="H-NS_C_dom_sf"/>
</dbReference>
<comment type="caution">
    <text evidence="6">The sequence shown here is derived from an EMBL/GenBank/DDBJ whole genome shotgun (WGS) entry which is preliminary data.</text>
</comment>
<keyword evidence="4" id="KW-0238">DNA-binding</keyword>
<keyword evidence="7" id="KW-1185">Reference proteome</keyword>
<sequence>MNLDEMSKDELLELKGKVEKALKTVDQRKKADALKAAEMAAKEHGFSLDQLTKGRSGSVSVAKYRNPDDASQTWTGRGRKPTWFLNALAAGKSADDMEI</sequence>
<dbReference type="InterPro" id="IPR027444">
    <property type="entry name" value="H-NS_C_dom"/>
</dbReference>
<dbReference type="GO" id="GO:0000976">
    <property type="term" value="F:transcription cis-regulatory region binding"/>
    <property type="evidence" value="ECO:0007669"/>
    <property type="project" value="TreeGrafter"/>
</dbReference>
<reference evidence="6 7" key="1">
    <citation type="journal article" date="2015" name="Int. J. Syst. Evol. Microbiol.">
        <title>Aestuariivita atlantica sp. nov., isolated from deep sea sediment of the Atlantic Ocean.</title>
        <authorList>
            <person name="Li G."/>
            <person name="Lai Q."/>
            <person name="Du Y."/>
            <person name="Liu X."/>
            <person name="Sun F."/>
            <person name="Shao Z."/>
        </authorList>
    </citation>
    <scope>NUCLEOTIDE SEQUENCE [LARGE SCALE GENOMIC DNA]</scope>
    <source>
        <strain evidence="6 7">22II-S11-z3</strain>
    </source>
</reference>
<protein>
    <recommendedName>
        <fullName evidence="5">DNA-binding protein H-NS-like C-terminal domain-containing protein</fullName>
    </recommendedName>
</protein>
<dbReference type="PANTHER" id="PTHR38097:SF2">
    <property type="entry name" value="DNA-BINDING PROTEIN STPA"/>
    <property type="match status" value="1"/>
</dbReference>
<dbReference type="SUPFAM" id="SSF81273">
    <property type="entry name" value="H-NS histone-like proteins"/>
    <property type="match status" value="1"/>
</dbReference>
<evidence type="ECO:0000313" key="6">
    <source>
        <dbReference type="EMBL" id="KNG94367.1"/>
    </source>
</evidence>
<organism evidence="6 7">
    <name type="scientific">Pseudaestuariivita atlantica</name>
    <dbReference type="NCBI Taxonomy" id="1317121"/>
    <lineage>
        <taxon>Bacteria</taxon>
        <taxon>Pseudomonadati</taxon>
        <taxon>Pseudomonadota</taxon>
        <taxon>Alphaproteobacteria</taxon>
        <taxon>Rhodobacterales</taxon>
        <taxon>Paracoccaceae</taxon>
        <taxon>Pseudaestuariivita</taxon>
    </lineage>
</organism>
<dbReference type="PANTHER" id="PTHR38097">
    <property type="match status" value="1"/>
</dbReference>
<dbReference type="Gene3D" id="4.10.430.10">
    <property type="entry name" value="Histone-like protein H-NS, C-terminal domain"/>
    <property type="match status" value="1"/>
</dbReference>
<evidence type="ECO:0000256" key="4">
    <source>
        <dbReference type="ARBA" id="ARBA00023125"/>
    </source>
</evidence>
<dbReference type="STRING" id="1317121.ATO11_09250"/>
<dbReference type="SMART" id="SM00528">
    <property type="entry name" value="HNS"/>
    <property type="match status" value="1"/>
</dbReference>
<dbReference type="GO" id="GO:0005829">
    <property type="term" value="C:cytosol"/>
    <property type="evidence" value="ECO:0007669"/>
    <property type="project" value="TreeGrafter"/>
</dbReference>
<feature type="domain" description="DNA-binding protein H-NS-like C-terminal" evidence="5">
    <location>
        <begin position="52"/>
        <end position="99"/>
    </location>
</feature>